<dbReference type="PROSITE" id="PS50206">
    <property type="entry name" value="RHODANESE_3"/>
    <property type="match status" value="1"/>
</dbReference>
<dbReference type="Proteomes" id="UP000442695">
    <property type="component" value="Unassembled WGS sequence"/>
</dbReference>
<keyword evidence="1" id="KW-0547">Nucleotide-binding</keyword>
<dbReference type="Pfam" id="PF00391">
    <property type="entry name" value="PEP-utilizers"/>
    <property type="match status" value="1"/>
</dbReference>
<feature type="transmembrane region" description="Helical" evidence="2">
    <location>
        <begin position="470"/>
        <end position="489"/>
    </location>
</feature>
<name>A0A7V8EGC0_PSEPU</name>
<dbReference type="GO" id="GO:0046872">
    <property type="term" value="F:metal ion binding"/>
    <property type="evidence" value="ECO:0007669"/>
    <property type="project" value="InterPro"/>
</dbReference>
<dbReference type="Gene3D" id="3.50.30.10">
    <property type="entry name" value="Phosphohistidine domain"/>
    <property type="match status" value="1"/>
</dbReference>
<dbReference type="GO" id="GO:0016772">
    <property type="term" value="F:transferase activity, transferring phosphorus-containing groups"/>
    <property type="evidence" value="ECO:0007669"/>
    <property type="project" value="InterPro"/>
</dbReference>
<organism evidence="6 7">
    <name type="scientific">Pseudomonas putida</name>
    <name type="common">Arthrobacter siderocapsulatus</name>
    <dbReference type="NCBI Taxonomy" id="303"/>
    <lineage>
        <taxon>Bacteria</taxon>
        <taxon>Pseudomonadati</taxon>
        <taxon>Pseudomonadota</taxon>
        <taxon>Gammaproteobacteria</taxon>
        <taxon>Pseudomonadales</taxon>
        <taxon>Pseudomonadaceae</taxon>
        <taxon>Pseudomonas</taxon>
    </lineage>
</organism>
<evidence type="ECO:0000259" key="5">
    <source>
        <dbReference type="PROSITE" id="PS50975"/>
    </source>
</evidence>
<dbReference type="InterPro" id="IPR036637">
    <property type="entry name" value="Phosphohistidine_dom_sf"/>
</dbReference>
<keyword evidence="2" id="KW-0472">Membrane</keyword>
<evidence type="ECO:0000259" key="4">
    <source>
        <dbReference type="PROSITE" id="PS50206"/>
    </source>
</evidence>
<dbReference type="GO" id="GO:0005524">
    <property type="term" value="F:ATP binding"/>
    <property type="evidence" value="ECO:0007669"/>
    <property type="project" value="UniProtKB-UniRule"/>
</dbReference>
<evidence type="ECO:0000256" key="2">
    <source>
        <dbReference type="SAM" id="Phobius"/>
    </source>
</evidence>
<evidence type="ECO:0000313" key="6">
    <source>
        <dbReference type="EMBL" id="KAF0254323.1"/>
    </source>
</evidence>
<evidence type="ECO:0000256" key="1">
    <source>
        <dbReference type="PROSITE-ProRule" id="PRU00409"/>
    </source>
</evidence>
<feature type="signal peptide" evidence="3">
    <location>
        <begin position="1"/>
        <end position="19"/>
    </location>
</feature>
<proteinExistence type="predicted"/>
<dbReference type="InterPro" id="IPR011761">
    <property type="entry name" value="ATP-grasp"/>
</dbReference>
<dbReference type="InterPro" id="IPR001763">
    <property type="entry name" value="Rhodanese-like_dom"/>
</dbReference>
<evidence type="ECO:0000256" key="3">
    <source>
        <dbReference type="SAM" id="SignalP"/>
    </source>
</evidence>
<dbReference type="AlphaFoldDB" id="A0A7V8EGC0"/>
<accession>A0A7V8EGC0</accession>
<dbReference type="RefSeq" id="WP_156859055.1">
    <property type="nucleotide sequence ID" value="NZ_WOWR01000015.1"/>
</dbReference>
<keyword evidence="1" id="KW-0067">ATP-binding</keyword>
<feature type="transmembrane region" description="Helical" evidence="2">
    <location>
        <begin position="29"/>
        <end position="49"/>
    </location>
</feature>
<dbReference type="SUPFAM" id="SSF56059">
    <property type="entry name" value="Glutathione synthetase ATP-binding domain-like"/>
    <property type="match status" value="1"/>
</dbReference>
<evidence type="ECO:0000313" key="7">
    <source>
        <dbReference type="Proteomes" id="UP000442695"/>
    </source>
</evidence>
<evidence type="ECO:0008006" key="8">
    <source>
        <dbReference type="Google" id="ProtNLM"/>
    </source>
</evidence>
<dbReference type="SUPFAM" id="SSF52009">
    <property type="entry name" value="Phosphohistidine domain"/>
    <property type="match status" value="1"/>
</dbReference>
<keyword evidence="2" id="KW-0812">Transmembrane</keyword>
<sequence>MKKLMIAACLVLIPGYAVAFPIAVGAVGVGLLGVMAFPVALVIAGAIWVYKTKGKAIVPALSLLLAAAVCVFLLRDYAQDQEDKAALFTNADASLLSPEIPFPFIEPDQQAHSPQAVTPAEFMDGIEGGHFKALKISNYPSLFMQTGQVSIDAIWRNKDVLIEAVNKLGGRVVLVDEYGGIAASVAGAAMRNFGLNVGFLQGGTTALSKYGWQQLDAGKVIGGTTVAVPDYKHWIAENPDAFVMGITTDREFVQDGWIFGDRTLSLADFVANYQEIVRANLGKKFFVVGFETNDSGATPIAVSMLVNAGVDVHYVMPDHDEILIKPSYYDAYPNDTRTVSVEDAERYVLHRDDVEFLDFSERPWPIGVDYLKGRYHHLPMSEVAKGKLPDFVAGLDPSKVYIGLAFDRRTAYHSLLAGELLSKRGAPWLGRFTRAASLTEAFLSVEDLNTEDEQFAYEIRDLAASLGLKALGGGSVVIAFMFGLLAAIPSMAFRRRRTGRNSLIFTFEALAFCCITQAKSDYPQVLDSYTAFTVANTLSMMLVAVVLWRIHQAPVKALSLFTPTLPPKASLLNVAAERGYCVPKGVVVAAQDMPALARMKFKSGPYIVRSAAMAEAANHASTAGLYDSFVANHAGEIPCMAESVFASFTAAGVDGYALVQPYIEAEWYGVIQIQDNDQCPMLVCEIGHAAAVTSGSESVKAFRFPAWDAKQSPTQIRAAASALLALMEVGAYSLEFAIMPGGRLVILQMNESFSRACAEKRLQMVSGRSVIEVGAAHPDPLSAGIVAALSPGQIFAFGHRRFCLVDPVWRTKLTLRSDLAALGFAGQSVEGRHLLAWVDRYSRSGELRWGCKPDAESLAVTIRESAETLGRMNRIATAMLAIGRVTPWEKDPRPLASSQVGSTVAQHALPSWRDMPVSALAGYAAGAAIEDMAADQLPSSEIMATSPEHWVKDATSVLLAIRLAALQPAIASLISAGEGQLLLDALKSQVGYWDADHASRIAAPLIQSPVSFAEVMQGRVVPVSSWRIPSDGVGGPVILPCLGGEQGVLLIDSCSMDYLPDLQRAVAVIAYKGSVTSHLMQHAAAMKLPVVIGAELPQGLGIGSQVMISGHGEVTRA</sequence>
<gene>
    <name evidence="6" type="ORF">GN299_13795</name>
</gene>
<comment type="caution">
    <text evidence="6">The sequence shown here is derived from an EMBL/GenBank/DDBJ whole genome shotgun (WGS) entry which is preliminary data.</text>
</comment>
<reference evidence="6 7" key="1">
    <citation type="submission" date="2019-12" db="EMBL/GenBank/DDBJ databases">
        <authorList>
            <person name="Woiski C."/>
        </authorList>
    </citation>
    <scope>NUCLEOTIDE SEQUENCE [LARGE SCALE GENOMIC DNA]</scope>
    <source>
        <strain evidence="6 7">BOE100</strain>
    </source>
</reference>
<dbReference type="EMBL" id="WOWR01000015">
    <property type="protein sequence ID" value="KAF0254323.1"/>
    <property type="molecule type" value="Genomic_DNA"/>
</dbReference>
<feature type="domain" description="Rhodanese" evidence="4">
    <location>
        <begin position="171"/>
        <end position="212"/>
    </location>
</feature>
<dbReference type="PROSITE" id="PS50975">
    <property type="entry name" value="ATP_GRASP"/>
    <property type="match status" value="1"/>
</dbReference>
<dbReference type="InterPro" id="IPR008279">
    <property type="entry name" value="PEP-util_enz_mobile_dom"/>
</dbReference>
<protein>
    <recommendedName>
        <fullName evidence="8">PEP-utilising enzyme mobile domain-containing protein</fullName>
    </recommendedName>
</protein>
<keyword evidence="3" id="KW-0732">Signal</keyword>
<feature type="domain" description="ATP-grasp" evidence="5">
    <location>
        <begin position="572"/>
        <end position="779"/>
    </location>
</feature>
<feature type="transmembrane region" description="Helical" evidence="2">
    <location>
        <begin position="56"/>
        <end position="74"/>
    </location>
</feature>
<feature type="chain" id="PRO_5031446353" description="PEP-utilising enzyme mobile domain-containing protein" evidence="3">
    <location>
        <begin position="20"/>
        <end position="1117"/>
    </location>
</feature>
<keyword evidence="2" id="KW-1133">Transmembrane helix</keyword>
<feature type="transmembrane region" description="Helical" evidence="2">
    <location>
        <begin position="530"/>
        <end position="550"/>
    </location>
</feature>